<evidence type="ECO:0000313" key="3">
    <source>
        <dbReference type="Proteomes" id="UP000663866"/>
    </source>
</evidence>
<dbReference type="AlphaFoldDB" id="A0A821GAE0"/>
<feature type="non-terminal residue" evidence="2">
    <location>
        <position position="88"/>
    </location>
</feature>
<feature type="compositionally biased region" description="Low complexity" evidence="1">
    <location>
        <begin position="49"/>
        <end position="67"/>
    </location>
</feature>
<dbReference type="Proteomes" id="UP000663866">
    <property type="component" value="Unassembled WGS sequence"/>
</dbReference>
<feature type="compositionally biased region" description="Polar residues" evidence="1">
    <location>
        <begin position="68"/>
        <end position="78"/>
    </location>
</feature>
<sequence length="88" mass="9810">YYERTGDSLNSDDDATVVDIRQQFDNNSTVTPTNPMDLQWAHTNGTNLSSSSSSTTTSMPSQMMYTSNNQNTNFSTPFQPHPSPHFNT</sequence>
<reference evidence="2" key="1">
    <citation type="submission" date="2021-02" db="EMBL/GenBank/DDBJ databases">
        <authorList>
            <person name="Nowell W R."/>
        </authorList>
    </citation>
    <scope>NUCLEOTIDE SEQUENCE</scope>
</reference>
<protein>
    <submittedName>
        <fullName evidence="2">Uncharacterized protein</fullName>
    </submittedName>
</protein>
<evidence type="ECO:0000313" key="2">
    <source>
        <dbReference type="EMBL" id="CAF4661573.1"/>
    </source>
</evidence>
<evidence type="ECO:0000256" key="1">
    <source>
        <dbReference type="SAM" id="MobiDB-lite"/>
    </source>
</evidence>
<name>A0A821GAE0_9BILA</name>
<dbReference type="EMBL" id="CAJOBG010089948">
    <property type="protein sequence ID" value="CAF4661573.1"/>
    <property type="molecule type" value="Genomic_DNA"/>
</dbReference>
<accession>A0A821GAE0</accession>
<keyword evidence="3" id="KW-1185">Reference proteome</keyword>
<feature type="region of interest" description="Disordered" evidence="1">
    <location>
        <begin position="26"/>
        <end position="88"/>
    </location>
</feature>
<feature type="compositionally biased region" description="Pro residues" evidence="1">
    <location>
        <begin position="79"/>
        <end position="88"/>
    </location>
</feature>
<organism evidence="2 3">
    <name type="scientific">Rotaria magnacalcarata</name>
    <dbReference type="NCBI Taxonomy" id="392030"/>
    <lineage>
        <taxon>Eukaryota</taxon>
        <taxon>Metazoa</taxon>
        <taxon>Spiralia</taxon>
        <taxon>Gnathifera</taxon>
        <taxon>Rotifera</taxon>
        <taxon>Eurotatoria</taxon>
        <taxon>Bdelloidea</taxon>
        <taxon>Philodinida</taxon>
        <taxon>Philodinidae</taxon>
        <taxon>Rotaria</taxon>
    </lineage>
</organism>
<comment type="caution">
    <text evidence="2">The sequence shown here is derived from an EMBL/GenBank/DDBJ whole genome shotgun (WGS) entry which is preliminary data.</text>
</comment>
<feature type="non-terminal residue" evidence="2">
    <location>
        <position position="1"/>
    </location>
</feature>
<feature type="compositionally biased region" description="Polar residues" evidence="1">
    <location>
        <begin position="26"/>
        <end position="48"/>
    </location>
</feature>
<proteinExistence type="predicted"/>
<gene>
    <name evidence="2" type="ORF">OVN521_LOCUS47114</name>
</gene>